<dbReference type="InterPro" id="IPR017938">
    <property type="entry name" value="Riboflavin_synthase-like_b-brl"/>
</dbReference>
<proteinExistence type="predicted"/>
<dbReference type="CDD" id="cd00207">
    <property type="entry name" value="fer2"/>
    <property type="match status" value="1"/>
</dbReference>
<keyword evidence="4" id="KW-1185">Reference proteome</keyword>
<dbReference type="PROSITE" id="PS51085">
    <property type="entry name" value="2FE2S_FER_2"/>
    <property type="match status" value="1"/>
</dbReference>
<name>A0A7X0LRE2_9ACTN</name>
<dbReference type="InterPro" id="IPR006058">
    <property type="entry name" value="2Fe2S_fd_BS"/>
</dbReference>
<evidence type="ECO:0000313" key="3">
    <source>
        <dbReference type="EMBL" id="MBB6438045.1"/>
    </source>
</evidence>
<dbReference type="PRINTS" id="PR00409">
    <property type="entry name" value="PHDIOXRDTASE"/>
</dbReference>
<gene>
    <name evidence="3" type="ORF">HNQ79_004549</name>
</gene>
<dbReference type="Gene3D" id="3.10.20.30">
    <property type="match status" value="1"/>
</dbReference>
<dbReference type="Proteomes" id="UP000540423">
    <property type="component" value="Unassembled WGS sequence"/>
</dbReference>
<dbReference type="SUPFAM" id="SSF52343">
    <property type="entry name" value="Ferredoxin reductase-like, C-terminal NADP-linked domain"/>
    <property type="match status" value="1"/>
</dbReference>
<dbReference type="EMBL" id="JACHEM010000012">
    <property type="protein sequence ID" value="MBB6438045.1"/>
    <property type="molecule type" value="Genomic_DNA"/>
</dbReference>
<feature type="domain" description="FAD-binding FR-type" evidence="2">
    <location>
        <begin position="2"/>
        <end position="101"/>
    </location>
</feature>
<comment type="caution">
    <text evidence="3">The sequence shown here is derived from an EMBL/GenBank/DDBJ whole genome shotgun (WGS) entry which is preliminary data.</text>
</comment>
<feature type="domain" description="2Fe-2S ferredoxin-type" evidence="1">
    <location>
        <begin position="226"/>
        <end position="313"/>
    </location>
</feature>
<dbReference type="Pfam" id="PF00111">
    <property type="entry name" value="Fer2"/>
    <property type="match status" value="1"/>
</dbReference>
<dbReference type="InterPro" id="IPR017927">
    <property type="entry name" value="FAD-bd_FR_type"/>
</dbReference>
<dbReference type="PANTHER" id="PTHR30212">
    <property type="entry name" value="PROTEIN YIIM"/>
    <property type="match status" value="1"/>
</dbReference>
<reference evidence="3 4" key="1">
    <citation type="submission" date="2020-08" db="EMBL/GenBank/DDBJ databases">
        <title>Genomic Encyclopedia of Type Strains, Phase IV (KMG-IV): sequencing the most valuable type-strain genomes for metagenomic binning, comparative biology and taxonomic classification.</title>
        <authorList>
            <person name="Goeker M."/>
        </authorList>
    </citation>
    <scope>NUCLEOTIDE SEQUENCE [LARGE SCALE GENOMIC DNA]</scope>
    <source>
        <strain evidence="3 4">DSM 40141</strain>
    </source>
</reference>
<dbReference type="GO" id="GO:0051537">
    <property type="term" value="F:2 iron, 2 sulfur cluster binding"/>
    <property type="evidence" value="ECO:0007669"/>
    <property type="project" value="InterPro"/>
</dbReference>
<dbReference type="Gene3D" id="2.40.30.10">
    <property type="entry name" value="Translation factors"/>
    <property type="match status" value="1"/>
</dbReference>
<dbReference type="InterPro" id="IPR052353">
    <property type="entry name" value="Benzoxazolinone_Detox_Enz"/>
</dbReference>
<dbReference type="InterPro" id="IPR001041">
    <property type="entry name" value="2Fe-2S_ferredoxin-type"/>
</dbReference>
<protein>
    <submittedName>
        <fullName evidence="3">Ferredoxin-NADP reductase/ferredoxin</fullName>
    </submittedName>
</protein>
<evidence type="ECO:0000313" key="4">
    <source>
        <dbReference type="Proteomes" id="UP000540423"/>
    </source>
</evidence>
<dbReference type="PROSITE" id="PS00197">
    <property type="entry name" value="2FE2S_FER_1"/>
    <property type="match status" value="1"/>
</dbReference>
<sequence length="313" mass="33352">MNTMNTAVVRAARSLTPTVTQYWLTGAQGAARLPTAVPGQHVTLRIGPRLKTLTVVAVSDDGYELAVRNRHRGGRRDVLSPRLHVGAPVAVSSPGGHFTAEHAAPFTHFLAGGVGINPILAVLTAGRLRGWRLVYVDRGEGEFPFLDRIEDLAREQGGTVEVVDTGTGGRPDWTEVVARIPEGSTVGVCGPTGMVADVRNAVARESGKRLLVTDEPAAPIVGGLPETVEVECAKCGITFRAAQHQPLLDELKRNGVAVSSSCRQGICGTCEIEVRTGRIDHRDEVLTDQEKAESGYMIACVSKAISDRLVLNV</sequence>
<dbReference type="PANTHER" id="PTHR30212:SF2">
    <property type="entry name" value="PROTEIN YIIM"/>
    <property type="match status" value="1"/>
</dbReference>
<dbReference type="AlphaFoldDB" id="A0A7X0LRE2"/>
<dbReference type="InterPro" id="IPR039261">
    <property type="entry name" value="FNR_nucleotide-bd"/>
</dbReference>
<dbReference type="PROSITE" id="PS51384">
    <property type="entry name" value="FAD_FR"/>
    <property type="match status" value="1"/>
</dbReference>
<dbReference type="Gene3D" id="3.40.50.80">
    <property type="entry name" value="Nucleotide-binding domain of ferredoxin-NADP reductase (FNR) module"/>
    <property type="match status" value="1"/>
</dbReference>
<accession>A0A7X0LRE2</accession>
<dbReference type="GO" id="GO:0016491">
    <property type="term" value="F:oxidoreductase activity"/>
    <property type="evidence" value="ECO:0007669"/>
    <property type="project" value="InterPro"/>
</dbReference>
<dbReference type="InterPro" id="IPR012675">
    <property type="entry name" value="Beta-grasp_dom_sf"/>
</dbReference>
<evidence type="ECO:0000259" key="2">
    <source>
        <dbReference type="PROSITE" id="PS51384"/>
    </source>
</evidence>
<dbReference type="SUPFAM" id="SSF63380">
    <property type="entry name" value="Riboflavin synthase domain-like"/>
    <property type="match status" value="1"/>
</dbReference>
<evidence type="ECO:0000259" key="1">
    <source>
        <dbReference type="PROSITE" id="PS51085"/>
    </source>
</evidence>
<organism evidence="3 4">
    <name type="scientific">Streptomyces candidus</name>
    <dbReference type="NCBI Taxonomy" id="67283"/>
    <lineage>
        <taxon>Bacteria</taxon>
        <taxon>Bacillati</taxon>
        <taxon>Actinomycetota</taxon>
        <taxon>Actinomycetes</taxon>
        <taxon>Kitasatosporales</taxon>
        <taxon>Streptomycetaceae</taxon>
        <taxon>Streptomyces</taxon>
    </lineage>
</organism>
<dbReference type="SUPFAM" id="SSF54292">
    <property type="entry name" value="2Fe-2S ferredoxin-like"/>
    <property type="match status" value="1"/>
</dbReference>
<dbReference type="InterPro" id="IPR036010">
    <property type="entry name" value="2Fe-2S_ferredoxin-like_sf"/>
</dbReference>